<name>A0ABT7DTJ8_9NEIS</name>
<dbReference type="SUPFAM" id="SSF53927">
    <property type="entry name" value="Cytidine deaminase-like"/>
    <property type="match status" value="1"/>
</dbReference>
<accession>A0ABT7DTJ8</accession>
<sequence length="368" mass="39427">MSKPEFSAEDHFFMARALEQAERGRYLTSPNPSVGCVIVRDGLMIGAGHTLAAGQDHAEIQALKQCAAKGIDPAGATAYVTLEPCSHFGRTPPCADALVKAGLRRVVAACTDPFEQVAGRGLARLREAGIETSVGLLEAEAELSLRSFFSRLRRGRPWLRLKIAMSLDGKTALANGESKWITGPQARADVQRWRARSCAMLTGVGTILADDPLLTVRDFDIGRQPTRIIVDSRLRTPITAATLRQPGQILIVCGDAPVDRQQALEAAGATVLRMPGADGRVDLVALVAEMGRRSYNEITVEAGATLNGALLQAGVVDELLLYQAPILLGGAARNAADLSLAALTERISGRMLDRRQIGADTRYLLARE</sequence>
<dbReference type="CDD" id="cd01284">
    <property type="entry name" value="Riboflavin_deaminase-reductase"/>
    <property type="match status" value="1"/>
</dbReference>
<comment type="catalytic activity">
    <reaction evidence="12">
        <text>5-amino-6-(5-phospho-D-ribitylamino)uracil + NADP(+) = 5-amino-6-(5-phospho-D-ribosylamino)uracil + NADPH + H(+)</text>
        <dbReference type="Rhea" id="RHEA:17845"/>
        <dbReference type="ChEBI" id="CHEBI:15378"/>
        <dbReference type="ChEBI" id="CHEBI:57783"/>
        <dbReference type="ChEBI" id="CHEBI:58349"/>
        <dbReference type="ChEBI" id="CHEBI:58421"/>
        <dbReference type="ChEBI" id="CHEBI:58453"/>
        <dbReference type="EC" id="1.1.1.193"/>
    </reaction>
</comment>
<dbReference type="EMBL" id="JARRAF010000004">
    <property type="protein sequence ID" value="MDK2123393.1"/>
    <property type="molecule type" value="Genomic_DNA"/>
</dbReference>
<comment type="catalytic activity">
    <reaction evidence="12">
        <text>2,5-diamino-6-hydroxy-4-(5-phosphoribosylamino)-pyrimidine + H2O + H(+) = 5-amino-6-(5-phospho-D-ribosylamino)uracil + NH4(+)</text>
        <dbReference type="Rhea" id="RHEA:21868"/>
        <dbReference type="ChEBI" id="CHEBI:15377"/>
        <dbReference type="ChEBI" id="CHEBI:15378"/>
        <dbReference type="ChEBI" id="CHEBI:28938"/>
        <dbReference type="ChEBI" id="CHEBI:58453"/>
        <dbReference type="ChEBI" id="CHEBI:58614"/>
        <dbReference type="EC" id="3.5.4.26"/>
    </reaction>
</comment>
<dbReference type="GO" id="GO:0008835">
    <property type="term" value="F:diaminohydroxyphosphoribosylaminopyrimidine deaminase activity"/>
    <property type="evidence" value="ECO:0007669"/>
    <property type="project" value="UniProtKB-EC"/>
</dbReference>
<evidence type="ECO:0000256" key="11">
    <source>
        <dbReference type="ARBA" id="ARBA00023268"/>
    </source>
</evidence>
<dbReference type="InterPro" id="IPR016193">
    <property type="entry name" value="Cytidine_deaminase-like"/>
</dbReference>
<comment type="function">
    <text evidence="1 12">Converts 2,5-diamino-6-(ribosylamino)-4(3h)-pyrimidinone 5'-phosphate into 5-amino-6-(ribosylamino)-2,4(1h,3h)-pyrimidinedione 5'-phosphate.</text>
</comment>
<dbReference type="Pfam" id="PF00383">
    <property type="entry name" value="dCMP_cyt_deam_1"/>
    <property type="match status" value="1"/>
</dbReference>
<dbReference type="InterPro" id="IPR050765">
    <property type="entry name" value="Riboflavin_Biosynth_HTPR"/>
</dbReference>
<keyword evidence="10 12" id="KW-0560">Oxidoreductase</keyword>
<comment type="caution">
    <text evidence="14">The sequence shown here is derived from an EMBL/GenBank/DDBJ whole genome shotgun (WGS) entry which is preliminary data.</text>
</comment>
<comment type="similarity">
    <text evidence="4 12">In the N-terminal section; belongs to the cytidine and deoxycytidylate deaminase family.</text>
</comment>
<evidence type="ECO:0000259" key="13">
    <source>
        <dbReference type="PROSITE" id="PS51747"/>
    </source>
</evidence>
<comment type="similarity">
    <text evidence="5 12">In the C-terminal section; belongs to the HTP reductase family.</text>
</comment>
<comment type="pathway">
    <text evidence="2 12">Cofactor biosynthesis; riboflavin biosynthesis; 5-amino-6-(D-ribitylamino)uracil from GTP: step 2/4.</text>
</comment>
<gene>
    <name evidence="14" type="primary">ribD</name>
    <name evidence="14" type="ORF">PZA18_04925</name>
</gene>
<dbReference type="GO" id="GO:0008703">
    <property type="term" value="F:5-amino-6-(5-phosphoribosylamino)uracil reductase activity"/>
    <property type="evidence" value="ECO:0007669"/>
    <property type="project" value="UniProtKB-EC"/>
</dbReference>
<keyword evidence="12 14" id="KW-0378">Hydrolase</keyword>
<evidence type="ECO:0000256" key="8">
    <source>
        <dbReference type="ARBA" id="ARBA00022833"/>
    </source>
</evidence>
<dbReference type="Proteomes" id="UP001172778">
    <property type="component" value="Unassembled WGS sequence"/>
</dbReference>
<evidence type="ECO:0000256" key="3">
    <source>
        <dbReference type="ARBA" id="ARBA00004910"/>
    </source>
</evidence>
<keyword evidence="9 12" id="KW-0521">NADP</keyword>
<dbReference type="NCBIfam" id="TIGR00227">
    <property type="entry name" value="ribD_Cterm"/>
    <property type="match status" value="1"/>
</dbReference>
<evidence type="ECO:0000256" key="12">
    <source>
        <dbReference type="PIRNR" id="PIRNR006769"/>
    </source>
</evidence>
<dbReference type="InterPro" id="IPR004794">
    <property type="entry name" value="Eubact_RibD"/>
</dbReference>
<evidence type="ECO:0000256" key="2">
    <source>
        <dbReference type="ARBA" id="ARBA00004882"/>
    </source>
</evidence>
<evidence type="ECO:0000256" key="7">
    <source>
        <dbReference type="ARBA" id="ARBA00022723"/>
    </source>
</evidence>
<dbReference type="SUPFAM" id="SSF53597">
    <property type="entry name" value="Dihydrofolate reductase-like"/>
    <property type="match status" value="1"/>
</dbReference>
<evidence type="ECO:0000256" key="9">
    <source>
        <dbReference type="ARBA" id="ARBA00022857"/>
    </source>
</evidence>
<dbReference type="PROSITE" id="PS00903">
    <property type="entry name" value="CYT_DCMP_DEAMINASES_1"/>
    <property type="match status" value="1"/>
</dbReference>
<comment type="pathway">
    <text evidence="3 12">Cofactor biosynthesis; riboflavin biosynthesis; 5-amino-6-(D-ribitylamino)uracil from GTP: step 3/4.</text>
</comment>
<dbReference type="InterPro" id="IPR002734">
    <property type="entry name" value="RibDG_C"/>
</dbReference>
<evidence type="ECO:0000256" key="1">
    <source>
        <dbReference type="ARBA" id="ARBA00002151"/>
    </source>
</evidence>
<evidence type="ECO:0000256" key="6">
    <source>
        <dbReference type="ARBA" id="ARBA00022619"/>
    </source>
</evidence>
<dbReference type="Pfam" id="PF01872">
    <property type="entry name" value="RibD_C"/>
    <property type="match status" value="1"/>
</dbReference>
<evidence type="ECO:0000256" key="4">
    <source>
        <dbReference type="ARBA" id="ARBA00005259"/>
    </source>
</evidence>
<dbReference type="InterPro" id="IPR002125">
    <property type="entry name" value="CMP_dCMP_dom"/>
</dbReference>
<keyword evidence="6 12" id="KW-0686">Riboflavin biosynthesis</keyword>
<dbReference type="NCBIfam" id="TIGR00326">
    <property type="entry name" value="eubact_ribD"/>
    <property type="match status" value="1"/>
</dbReference>
<keyword evidence="7 12" id="KW-0479">Metal-binding</keyword>
<evidence type="ECO:0000313" key="14">
    <source>
        <dbReference type="EMBL" id="MDK2123393.1"/>
    </source>
</evidence>
<keyword evidence="8 12" id="KW-0862">Zinc</keyword>
<dbReference type="Gene3D" id="3.40.430.10">
    <property type="entry name" value="Dihydrofolate Reductase, subunit A"/>
    <property type="match status" value="1"/>
</dbReference>
<dbReference type="PANTHER" id="PTHR38011">
    <property type="entry name" value="DIHYDROFOLATE REDUCTASE FAMILY PROTEIN (AFU_ORTHOLOGUE AFUA_8G06820)"/>
    <property type="match status" value="1"/>
</dbReference>
<dbReference type="EC" id="1.1.1.193" evidence="12"/>
<dbReference type="InterPro" id="IPR024072">
    <property type="entry name" value="DHFR-like_dom_sf"/>
</dbReference>
<dbReference type="Gene3D" id="3.40.140.10">
    <property type="entry name" value="Cytidine Deaminase, domain 2"/>
    <property type="match status" value="1"/>
</dbReference>
<keyword evidence="15" id="KW-1185">Reference proteome</keyword>
<feature type="domain" description="CMP/dCMP-type deaminase" evidence="13">
    <location>
        <begin position="8"/>
        <end position="133"/>
    </location>
</feature>
<keyword evidence="11" id="KW-0511">Multifunctional enzyme</keyword>
<proteinExistence type="inferred from homology"/>
<reference evidence="14" key="1">
    <citation type="submission" date="2023-03" db="EMBL/GenBank/DDBJ databases">
        <title>Chitinimonas shenzhenensis gen. nov., sp. nov., a novel member of family Burkholderiaceae isolated from activated sludge collected in Shen Zhen, China.</title>
        <authorList>
            <person name="Wang X."/>
        </authorList>
    </citation>
    <scope>NUCLEOTIDE SEQUENCE</scope>
    <source>
        <strain evidence="14">DQS-5</strain>
    </source>
</reference>
<dbReference type="PROSITE" id="PS51747">
    <property type="entry name" value="CYT_DCMP_DEAMINASES_2"/>
    <property type="match status" value="1"/>
</dbReference>
<evidence type="ECO:0000256" key="10">
    <source>
        <dbReference type="ARBA" id="ARBA00023002"/>
    </source>
</evidence>
<evidence type="ECO:0000313" key="15">
    <source>
        <dbReference type="Proteomes" id="UP001172778"/>
    </source>
</evidence>
<protein>
    <recommendedName>
        <fullName evidence="12">Riboflavin biosynthesis protein RibD</fullName>
    </recommendedName>
    <domain>
        <recommendedName>
            <fullName evidence="12">Diaminohydroxyphosphoribosylaminopyrimidine deaminase</fullName>
            <shortName evidence="12">DRAP deaminase</shortName>
            <ecNumber evidence="12">3.5.4.26</ecNumber>
        </recommendedName>
        <alternativeName>
            <fullName evidence="12">Riboflavin-specific deaminase</fullName>
        </alternativeName>
    </domain>
    <domain>
        <recommendedName>
            <fullName evidence="12">5-amino-6-(5-phosphoribosylamino)uracil reductase</fullName>
            <ecNumber evidence="12">1.1.1.193</ecNumber>
        </recommendedName>
        <alternativeName>
            <fullName evidence="12">HTP reductase</fullName>
        </alternativeName>
    </domain>
</protein>
<dbReference type="PIRSF" id="PIRSF006769">
    <property type="entry name" value="RibD"/>
    <property type="match status" value="1"/>
</dbReference>
<dbReference type="RefSeq" id="WP_284099684.1">
    <property type="nucleotide sequence ID" value="NZ_JARRAF010000004.1"/>
</dbReference>
<evidence type="ECO:0000256" key="5">
    <source>
        <dbReference type="ARBA" id="ARBA00007417"/>
    </source>
</evidence>
<dbReference type="InterPro" id="IPR011549">
    <property type="entry name" value="RibD_C"/>
</dbReference>
<comment type="cofactor">
    <cofactor evidence="12">
        <name>Zn(2+)</name>
        <dbReference type="ChEBI" id="CHEBI:29105"/>
    </cofactor>
    <text evidence="12">Binds 1 zinc ion.</text>
</comment>
<dbReference type="InterPro" id="IPR016192">
    <property type="entry name" value="APOBEC/CMP_deaminase_Zn-bd"/>
</dbReference>
<organism evidence="14 15">
    <name type="scientific">Parachitinimonas caeni</name>
    <dbReference type="NCBI Taxonomy" id="3031301"/>
    <lineage>
        <taxon>Bacteria</taxon>
        <taxon>Pseudomonadati</taxon>
        <taxon>Pseudomonadota</taxon>
        <taxon>Betaproteobacteria</taxon>
        <taxon>Neisseriales</taxon>
        <taxon>Chitinibacteraceae</taxon>
        <taxon>Parachitinimonas</taxon>
    </lineage>
</organism>
<dbReference type="EC" id="3.5.4.26" evidence="12"/>
<dbReference type="PANTHER" id="PTHR38011:SF7">
    <property type="entry name" value="2,5-DIAMINO-6-RIBOSYLAMINO-4(3H)-PYRIMIDINONE 5'-PHOSPHATE REDUCTASE"/>
    <property type="match status" value="1"/>
</dbReference>